<dbReference type="SUPFAM" id="SSF101898">
    <property type="entry name" value="NHL repeat"/>
    <property type="match status" value="1"/>
</dbReference>
<sequence length="2502" mass="275717">MAEPSAADLTDHLPLQLIKSETIPPSPNLSESGSSAVDWLPDFAGYSWIAYGASSLLVISHFPSPLSPQQSRIGPVFRQVFELLPSSDFPDVVSVAWSPAIPSSGDLAAAADNHVFLFHYDSSPGSFCWSQTATLVQSAKAEAVAWTGSGDGIIAAGKEVVLWKRNIKSWEIAWKFRMKVPQTLVSATWSLDGLSATGAYPTNHHADGLVNVPCNESGCVSVFQYDRKAGYVAAELRHPQPVLAIQWRPCGGRQLNGDFLYATRHVLLTSSVDGTVRLWCEIDDSRMRKGSKDNRETSNLRRSFCVVTSIEINQSLGGTLGKDIFLEWALEIDGMVCGGDGLNKNFTGERCQSDEVGSCEWLIGIGPGQMLTFWAVHCLDDIATMQSPRVTLWKKQEVSEPGMRSSCRNIGPRCYRESYLNKVSIKRNRFFGPPAICSLLQLFPCNSFIWSVLYDQSLQKVEEKSSLVRETDKLSCQSVRILDTLGHTGKILQVAVHPCTNEVELAVSLDSNGLLMFWSISNNSYSLSGLPTFTPSWKIVGNLVLQYTISQNMSLYWAPSWLEEDQILLIGHAQGIDCLIIKTCVTEEDNILCHKLCTIPFAVRDHLDGPDKIVSVPLHSTREENIKFNNFFLMGVWMKSCEIQSWKLTLHSYEHCERVHLYNSDTGYNADCSICMYKTDFAGKTYFMAVSPCSSDLSDVHNDITSISVVSPSLSMHYLQNKLVNDSCLNNFPFHMATGHSDGRSRLWRINLSDLSVGQTPFELVGIISSLQSPVTAIAVADWGQKIATICSDGHRNNVNMLYIWEPLHLTGAGTLELEDKICLNGKIVAFTWFQIENILFLGVCFQNELHIYSRRVCSVQISHDLEKLPESSSWVCIAIVRTSPTICDFVIGPRGTLVVIHENYFTLFSHWSLYKGNKHSTDYSVGKIQVFEELSFEKSSERDSFCPPLTKAHDDVRSLLIGDGTEPNIIPLNKNCFLKMTVVAEKLAGPLPFYHPEALLTNIYSGNWRRAYVAVCHLFECLTSNSAIGQGVSPPKSSIIITQINLSKYFEGQSLKVGASQGLQWSNNFDTNNCSRNSDEGLMHFADTSAGDAMNCVPAASATSSESYGFHKILEKLHGHHDLTGSQKMQMLAIIELLNEISNSQSTSAYGSLDDTGRRFWCGIRLQQLDYRRRYHKTPSIEELVVDSRVMVWAFHSDCQAILFSTILPTEPTWEDMRKLGVGFWFTNLSDLRSKMEKLARSRYLKNKDPKACALLYIALNRLQVLTGLFKISKDEKDKPLVAFLSRNFQEERHRAAALKNAYVLMGRHQYELAIAFFLLGGDTISAITVCAKTLGDEQLALVICRLIEGQGGASERHLILKILLPSAIEKGDYWLASILEWVLGNYLQSFLIVLGLQGDSYATEFENSFRSAAFLDPSIGQYCQMLTAKNVLKNAVGEQNIAILCRWTIVMTASGFNKRGLPLEALECLSSSASILGIPDKRSKGEDSEILPRILLPSPADSFRWLSHEVACHLVYQVKLDLAMQYAAKLFKEHPCWLTTSSVLSNSSTFNASSLGHEISQYGALLGNFEQLLDSEFAYLEQKFSVARDVLLDKIFVSLDSDKLLLYGCKGFASHVHLPPTNHNDCTSSWLIKHFVDVTERLSYSLPRFINACSIASSRVLSSSEQNLSDVKPYCFFQLLEFYMQGFILSISNLEAALMKHCSGSSGNFAGQCIIALDLCKYCIYFTSAMLQRNLKALDAMLRPVLVSCTDGIYEEIDIVSLRTILGQVVEALSLEPSGLNGSLGTQGLQQENGGNTLFIIPEDEIWIILKSCLWQHLSKFIECQLNFLFSKLSYDDAPKTSVLDSSLSLHPDSNCSLKQVRQVLMIFIETMGNTFTHIPPHTARQLAIFLQQKVQSGTSLPILTWLEESNQSTSNVLREHQDGSSGFSETSDKDNLCSSSKLLTICNCPKTVSEMLAQLPVKLSELIHWKPGKGWNHLHMGVLGEHEKLESYKQEGIFDSSPRGNRSKSPSAGSEQSNDVLDSDRKGEAVTKKVVPFNSPKEIYRRNGELLEAFCISSIEQQQAALARNKKGICFFSWGDVLPFRDPSDYIWAQADWPQNGWAGTDSTPVPTCVSPGAGPGSDSGSPLGLGVATNGFGSQARLGNDLTGGGAFGIPGYAGIGATGMGWGIQEEFDHCVDPPATLNNVNGSALAAHPSRPFFLVGSSNTHIYLWEFGEEKAAATYGIIAAANIPPPYALPSVTSLQFDHCGHRFASSASDGTVSAWQLEVGGGAMDVCYVATSGSVIAASGYSSNGVNVVIWDTLAPPSSSRASVMCHEGGASSIAVFDNDVGTGSISPLIVTGGKGGDVGLHDFRYIATGKTKRQRHLNSAERSDTAAIDIRSEHSSSVGDQNRHGMLWYIPKAHSGSISKIATIPNTSFFLTGSKDGDVKLWDAKRASLVFHWPRLHERHTFLQRSSQSFGGVTRVGVTDIQVISDGFLTCGGDGSVKLIQLDNNVLL</sequence>
<dbReference type="EnsemblPlants" id="AUR62004511-RA">
    <property type="protein sequence ID" value="AUR62004511-RA:cds"/>
    <property type="gene ID" value="AUR62004511"/>
</dbReference>
<keyword evidence="5" id="KW-1185">Reference proteome</keyword>
<dbReference type="PROSITE" id="PS50082">
    <property type="entry name" value="WD_REPEATS_2"/>
    <property type="match status" value="1"/>
</dbReference>
<dbReference type="SUPFAM" id="SSF50978">
    <property type="entry name" value="WD40 repeat-like"/>
    <property type="match status" value="1"/>
</dbReference>
<dbReference type="Gramene" id="AUR62004511-RA">
    <property type="protein sequence ID" value="AUR62004511-RA:cds"/>
    <property type="gene ID" value="AUR62004511"/>
</dbReference>
<dbReference type="InterPro" id="IPR036322">
    <property type="entry name" value="WD40_repeat_dom_sf"/>
</dbReference>
<dbReference type="InterPro" id="IPR052208">
    <property type="entry name" value="DmX-like/RAVE_component"/>
</dbReference>
<evidence type="ECO:0000313" key="5">
    <source>
        <dbReference type="Proteomes" id="UP000596660"/>
    </source>
</evidence>
<dbReference type="Pfam" id="PF12234">
    <property type="entry name" value="Rav1p_C"/>
    <property type="match status" value="1"/>
</dbReference>
<dbReference type="PROSITE" id="PS50294">
    <property type="entry name" value="WD_REPEATS_REGION"/>
    <property type="match status" value="1"/>
</dbReference>
<proteinExistence type="predicted"/>
<reference evidence="4" key="2">
    <citation type="submission" date="2021-03" db="UniProtKB">
        <authorList>
            <consortium name="EnsemblPlants"/>
        </authorList>
    </citation>
    <scope>IDENTIFICATION</scope>
</reference>
<feature type="domain" description="RAVE complex protein Rav1 C-terminal" evidence="3">
    <location>
        <begin position="799"/>
        <end position="1395"/>
    </location>
</feature>
<dbReference type="Gene3D" id="2.130.10.10">
    <property type="entry name" value="YVTN repeat-like/Quinoprotein amine dehydrogenase"/>
    <property type="match status" value="3"/>
</dbReference>
<feature type="repeat" description="WD" evidence="1">
    <location>
        <begin position="2405"/>
        <end position="2446"/>
    </location>
</feature>
<dbReference type="InterPro" id="IPR022033">
    <property type="entry name" value="Rav1p_C"/>
</dbReference>
<feature type="region of interest" description="Disordered" evidence="2">
    <location>
        <begin position="1918"/>
        <end position="1937"/>
    </location>
</feature>
<dbReference type="InterPro" id="IPR015943">
    <property type="entry name" value="WD40/YVTN_repeat-like_dom_sf"/>
</dbReference>
<dbReference type="GO" id="GO:0043291">
    <property type="term" value="C:RAVE complex"/>
    <property type="evidence" value="ECO:0007669"/>
    <property type="project" value="TreeGrafter"/>
</dbReference>
<evidence type="ECO:0000259" key="3">
    <source>
        <dbReference type="Pfam" id="PF12234"/>
    </source>
</evidence>
<evidence type="ECO:0000256" key="1">
    <source>
        <dbReference type="PROSITE-ProRule" id="PRU00221"/>
    </source>
</evidence>
<dbReference type="Pfam" id="PF00400">
    <property type="entry name" value="WD40"/>
    <property type="match status" value="2"/>
</dbReference>
<name>A0A803KZQ1_CHEQI</name>
<accession>A0A803KZQ1</accession>
<feature type="compositionally biased region" description="Polar residues" evidence="2">
    <location>
        <begin position="2005"/>
        <end position="2023"/>
    </location>
</feature>
<dbReference type="SMART" id="SM00320">
    <property type="entry name" value="WD40"/>
    <property type="match status" value="10"/>
</dbReference>
<evidence type="ECO:0000256" key="2">
    <source>
        <dbReference type="SAM" id="MobiDB-lite"/>
    </source>
</evidence>
<protein>
    <recommendedName>
        <fullName evidence="3">RAVE complex protein Rav1 C-terminal domain-containing protein</fullName>
    </recommendedName>
</protein>
<dbReference type="GO" id="GO:0007035">
    <property type="term" value="P:vacuolar acidification"/>
    <property type="evidence" value="ECO:0007669"/>
    <property type="project" value="TreeGrafter"/>
</dbReference>
<dbReference type="PANTHER" id="PTHR13950">
    <property type="entry name" value="RABCONNECTIN-RELATED"/>
    <property type="match status" value="1"/>
</dbReference>
<reference evidence="4" key="1">
    <citation type="journal article" date="2017" name="Nature">
        <title>The genome of Chenopodium quinoa.</title>
        <authorList>
            <person name="Jarvis D.E."/>
            <person name="Ho Y.S."/>
            <person name="Lightfoot D.J."/>
            <person name="Schmoeckel S.M."/>
            <person name="Li B."/>
            <person name="Borm T.J.A."/>
            <person name="Ohyanagi H."/>
            <person name="Mineta K."/>
            <person name="Michell C.T."/>
            <person name="Saber N."/>
            <person name="Kharbatia N.M."/>
            <person name="Rupper R.R."/>
            <person name="Sharp A.R."/>
            <person name="Dally N."/>
            <person name="Boughton B.A."/>
            <person name="Woo Y.H."/>
            <person name="Gao G."/>
            <person name="Schijlen E.G.W.M."/>
            <person name="Guo X."/>
            <person name="Momin A.A."/>
            <person name="Negrao S."/>
            <person name="Al-Babili S."/>
            <person name="Gehring C."/>
            <person name="Roessner U."/>
            <person name="Jung C."/>
            <person name="Murphy K."/>
            <person name="Arold S.T."/>
            <person name="Gojobori T."/>
            <person name="van der Linden C.G."/>
            <person name="van Loo E.N."/>
            <person name="Jellen E.N."/>
            <person name="Maughan P.J."/>
            <person name="Tester M."/>
        </authorList>
    </citation>
    <scope>NUCLEOTIDE SEQUENCE [LARGE SCALE GENOMIC DNA]</scope>
    <source>
        <strain evidence="4">cv. PI 614886</strain>
    </source>
</reference>
<dbReference type="OMA" id="SFAVVCP"/>
<keyword evidence="1" id="KW-0853">WD repeat</keyword>
<evidence type="ECO:0000313" key="4">
    <source>
        <dbReference type="EnsemblPlants" id="AUR62004511-RA:cds"/>
    </source>
</evidence>
<dbReference type="SUPFAM" id="SSF50998">
    <property type="entry name" value="Quinoprotein alcohol dehydrogenase-like"/>
    <property type="match status" value="1"/>
</dbReference>
<feature type="region of interest" description="Disordered" evidence="2">
    <location>
        <begin position="1999"/>
        <end position="2030"/>
    </location>
</feature>
<dbReference type="InterPro" id="IPR001680">
    <property type="entry name" value="WD40_rpt"/>
</dbReference>
<dbReference type="PANTHER" id="PTHR13950:SF9">
    <property type="entry name" value="RABCONNECTIN-3A"/>
    <property type="match status" value="1"/>
</dbReference>
<dbReference type="Proteomes" id="UP000596660">
    <property type="component" value="Unplaced"/>
</dbReference>
<organism evidence="4 5">
    <name type="scientific">Chenopodium quinoa</name>
    <name type="common">Quinoa</name>
    <dbReference type="NCBI Taxonomy" id="63459"/>
    <lineage>
        <taxon>Eukaryota</taxon>
        <taxon>Viridiplantae</taxon>
        <taxon>Streptophyta</taxon>
        <taxon>Embryophyta</taxon>
        <taxon>Tracheophyta</taxon>
        <taxon>Spermatophyta</taxon>
        <taxon>Magnoliopsida</taxon>
        <taxon>eudicotyledons</taxon>
        <taxon>Gunneridae</taxon>
        <taxon>Pentapetalae</taxon>
        <taxon>Caryophyllales</taxon>
        <taxon>Chenopodiaceae</taxon>
        <taxon>Chenopodioideae</taxon>
        <taxon>Atripliceae</taxon>
        <taxon>Chenopodium</taxon>
    </lineage>
</organism>
<dbReference type="InterPro" id="IPR011047">
    <property type="entry name" value="Quinoprotein_ADH-like_sf"/>
</dbReference>